<organism evidence="4 5">
    <name type="scientific">Sphaeramia orbicularis</name>
    <name type="common">orbiculate cardinalfish</name>
    <dbReference type="NCBI Taxonomy" id="375764"/>
    <lineage>
        <taxon>Eukaryota</taxon>
        <taxon>Metazoa</taxon>
        <taxon>Chordata</taxon>
        <taxon>Craniata</taxon>
        <taxon>Vertebrata</taxon>
        <taxon>Euteleostomi</taxon>
        <taxon>Actinopterygii</taxon>
        <taxon>Neopterygii</taxon>
        <taxon>Teleostei</taxon>
        <taxon>Neoteleostei</taxon>
        <taxon>Acanthomorphata</taxon>
        <taxon>Gobiaria</taxon>
        <taxon>Kurtiformes</taxon>
        <taxon>Apogonoidei</taxon>
        <taxon>Apogonidae</taxon>
        <taxon>Apogoninae</taxon>
        <taxon>Sphaeramia</taxon>
    </lineage>
</organism>
<evidence type="ECO:0000256" key="1">
    <source>
        <dbReference type="ARBA" id="ARBA00023098"/>
    </source>
</evidence>
<protein>
    <recommendedName>
        <fullName evidence="3">PNPLA domain-containing protein</fullName>
    </recommendedName>
</protein>
<dbReference type="Gene3D" id="3.40.1090.10">
    <property type="entry name" value="Cytosolic phospholipase A2 catalytic domain"/>
    <property type="match status" value="1"/>
</dbReference>
<keyword evidence="1 2" id="KW-0443">Lipid metabolism</keyword>
<dbReference type="Ensembl" id="ENSSORT00005010517.1">
    <property type="protein sequence ID" value="ENSSORP00005010184.1"/>
    <property type="gene ID" value="ENSSORG00005005526.1"/>
</dbReference>
<dbReference type="GO" id="GO:0004806">
    <property type="term" value="F:triacylglycerol lipase activity"/>
    <property type="evidence" value="ECO:0007669"/>
    <property type="project" value="TreeGrafter"/>
</dbReference>
<evidence type="ECO:0000313" key="5">
    <source>
        <dbReference type="Proteomes" id="UP000472271"/>
    </source>
</evidence>
<dbReference type="GO" id="GO:0055088">
    <property type="term" value="P:lipid homeostasis"/>
    <property type="evidence" value="ECO:0007669"/>
    <property type="project" value="TreeGrafter"/>
</dbReference>
<keyword evidence="2" id="KW-0442">Lipid degradation</keyword>
<dbReference type="PANTHER" id="PTHR12406">
    <property type="entry name" value="CALCIUM-INDEPENDENT PHOSPHOLIPASE A2 IPLA2 -RELATED"/>
    <property type="match status" value="1"/>
</dbReference>
<reference evidence="4" key="1">
    <citation type="submission" date="2019-06" db="EMBL/GenBank/DDBJ databases">
        <authorList>
            <consortium name="Wellcome Sanger Institute Data Sharing"/>
        </authorList>
    </citation>
    <scope>NUCLEOTIDE SEQUENCE [LARGE SCALE GENOMIC DNA]</scope>
</reference>
<dbReference type="GO" id="GO:0019433">
    <property type="term" value="P:triglyceride catabolic process"/>
    <property type="evidence" value="ECO:0007669"/>
    <property type="project" value="TreeGrafter"/>
</dbReference>
<evidence type="ECO:0000256" key="2">
    <source>
        <dbReference type="PROSITE-ProRule" id="PRU01161"/>
    </source>
</evidence>
<accession>A0A672Z0D0</accession>
<evidence type="ECO:0000259" key="3">
    <source>
        <dbReference type="PROSITE" id="PS51635"/>
    </source>
</evidence>
<dbReference type="PROSITE" id="PS51635">
    <property type="entry name" value="PNPLA"/>
    <property type="match status" value="1"/>
</dbReference>
<evidence type="ECO:0000313" key="4">
    <source>
        <dbReference type="Ensembl" id="ENSSORP00005010184.1"/>
    </source>
</evidence>
<feature type="short sequence motif" description="DGA/G" evidence="2">
    <location>
        <begin position="149"/>
        <end position="151"/>
    </location>
</feature>
<keyword evidence="2" id="KW-0378">Hydrolase</keyword>
<reference evidence="4" key="2">
    <citation type="submission" date="2025-08" db="UniProtKB">
        <authorList>
            <consortium name="Ensembl"/>
        </authorList>
    </citation>
    <scope>IDENTIFICATION</scope>
</reference>
<feature type="active site" description="Proton acceptor" evidence="2">
    <location>
        <position position="149"/>
    </location>
</feature>
<dbReference type="GO" id="GO:0005737">
    <property type="term" value="C:cytoplasm"/>
    <property type="evidence" value="ECO:0007669"/>
    <property type="project" value="TreeGrafter"/>
</dbReference>
<feature type="domain" description="PNPLA" evidence="3">
    <location>
        <begin position="6"/>
        <end position="162"/>
    </location>
</feature>
<feature type="short sequence motif" description="GXSXG" evidence="2">
    <location>
        <begin position="41"/>
        <end position="45"/>
    </location>
</feature>
<comment type="caution">
    <text evidence="2">Lacks conserved residue(s) required for the propagation of feature annotation.</text>
</comment>
<dbReference type="InterPro" id="IPR002641">
    <property type="entry name" value="PNPLA_dom"/>
</dbReference>
<keyword evidence="5" id="KW-1185">Reference proteome</keyword>
<dbReference type="InterPro" id="IPR016035">
    <property type="entry name" value="Acyl_Trfase/lysoPLipase"/>
</dbReference>
<dbReference type="AlphaFoldDB" id="A0A672Z0D0"/>
<sequence>LALILVSFAGCGFMAVYYIGAAACVLERAPGLFTGASRICGASCGSVVAALLAVGTPLGQWTRTGPDLLGTRSWFRSTLINQVHLPEDAHIRATGKLGVSLTRVADGKNVLVSEFDSKDELIQVNGLRLTPTVLCLTLMSPFHHQRYVDGAASDNLPHCHLKKTITFSAYAGESDICPPMSALNLHEVRFNNVSIQVNWENVRRVANTFFPPDAEAMAQICQNGFMDALRFLQKNSKS</sequence>
<dbReference type="GO" id="GO:0016020">
    <property type="term" value="C:membrane"/>
    <property type="evidence" value="ECO:0007669"/>
    <property type="project" value="TreeGrafter"/>
</dbReference>
<dbReference type="InParanoid" id="A0A672Z0D0"/>
<dbReference type="GO" id="GO:0005811">
    <property type="term" value="C:lipid droplet"/>
    <property type="evidence" value="ECO:0007669"/>
    <property type="project" value="TreeGrafter"/>
</dbReference>
<name>A0A672Z0D0_9TELE</name>
<dbReference type="PANTHER" id="PTHR12406:SF22">
    <property type="entry name" value="1-ACYLGLYCEROL-3-PHOSPHATE O-ACYLTRANSFERASE PNPLA3"/>
    <property type="match status" value="1"/>
</dbReference>
<dbReference type="Proteomes" id="UP000472271">
    <property type="component" value="Chromosome 6"/>
</dbReference>
<reference evidence="4" key="3">
    <citation type="submission" date="2025-09" db="UniProtKB">
        <authorList>
            <consortium name="Ensembl"/>
        </authorList>
    </citation>
    <scope>IDENTIFICATION</scope>
</reference>
<proteinExistence type="predicted"/>
<dbReference type="InterPro" id="IPR033562">
    <property type="entry name" value="PLPL"/>
</dbReference>
<feature type="active site" description="Nucleophile" evidence="2">
    <location>
        <position position="43"/>
    </location>
</feature>
<dbReference type="SUPFAM" id="SSF52151">
    <property type="entry name" value="FabD/lysophospholipase-like"/>
    <property type="match status" value="1"/>
</dbReference>